<protein>
    <submittedName>
        <fullName evidence="8">Sodium:solute symporter</fullName>
    </submittedName>
</protein>
<gene>
    <name evidence="8" type="ORF">H8689_01830</name>
</gene>
<dbReference type="Pfam" id="PF03553">
    <property type="entry name" value="Na_H_antiporter"/>
    <property type="match status" value="1"/>
</dbReference>
<feature type="transmembrane region" description="Helical" evidence="6">
    <location>
        <begin position="360"/>
        <end position="382"/>
    </location>
</feature>
<feature type="transmembrane region" description="Helical" evidence="6">
    <location>
        <begin position="12"/>
        <end position="40"/>
    </location>
</feature>
<evidence type="ECO:0000256" key="6">
    <source>
        <dbReference type="SAM" id="Phobius"/>
    </source>
</evidence>
<evidence type="ECO:0000313" key="9">
    <source>
        <dbReference type="Proteomes" id="UP000601522"/>
    </source>
</evidence>
<reference evidence="8 9" key="1">
    <citation type="submission" date="2020-08" db="EMBL/GenBank/DDBJ databases">
        <title>Genome public.</title>
        <authorList>
            <person name="Liu C."/>
            <person name="Sun Q."/>
        </authorList>
    </citation>
    <scope>NUCLEOTIDE SEQUENCE [LARGE SCALE GENOMIC DNA]</scope>
    <source>
        <strain evidence="8 9">NSJ-26</strain>
    </source>
</reference>
<proteinExistence type="predicted"/>
<evidence type="ECO:0000256" key="4">
    <source>
        <dbReference type="ARBA" id="ARBA00022989"/>
    </source>
</evidence>
<dbReference type="RefSeq" id="WP_249322694.1">
    <property type="nucleotide sequence ID" value="NZ_JACRTK010000001.1"/>
</dbReference>
<feature type="transmembrane region" description="Helical" evidence="6">
    <location>
        <begin position="289"/>
        <end position="307"/>
    </location>
</feature>
<dbReference type="GO" id="GO:0005886">
    <property type="term" value="C:plasma membrane"/>
    <property type="evidence" value="ECO:0007669"/>
    <property type="project" value="UniProtKB-SubCell"/>
</dbReference>
<evidence type="ECO:0000256" key="2">
    <source>
        <dbReference type="ARBA" id="ARBA00022475"/>
    </source>
</evidence>
<feature type="transmembrane region" description="Helical" evidence="6">
    <location>
        <begin position="258"/>
        <end position="277"/>
    </location>
</feature>
<organism evidence="8 9">
    <name type="scientific">Wansuia hejianensis</name>
    <dbReference type="NCBI Taxonomy" id="2763667"/>
    <lineage>
        <taxon>Bacteria</taxon>
        <taxon>Bacillati</taxon>
        <taxon>Bacillota</taxon>
        <taxon>Clostridia</taxon>
        <taxon>Lachnospirales</taxon>
        <taxon>Lachnospiraceae</taxon>
        <taxon>Wansuia</taxon>
    </lineage>
</organism>
<feature type="transmembrane region" description="Helical" evidence="6">
    <location>
        <begin position="154"/>
        <end position="179"/>
    </location>
</feature>
<keyword evidence="9" id="KW-1185">Reference proteome</keyword>
<feature type="transmembrane region" description="Helical" evidence="6">
    <location>
        <begin position="319"/>
        <end position="340"/>
    </location>
</feature>
<feature type="domain" description="Na+/H+ antiporter NhaC-like C-terminal" evidence="7">
    <location>
        <begin position="170"/>
        <end position="468"/>
    </location>
</feature>
<dbReference type="PANTHER" id="PTHR43478">
    <property type="entry name" value="NA+/H+ ANTIPORTER-RELATED"/>
    <property type="match status" value="1"/>
</dbReference>
<dbReference type="PANTHER" id="PTHR43478:SF1">
    <property type="entry name" value="NA+_H+ ANTIPORTER NHAC-LIKE C-TERMINAL DOMAIN-CONTAINING PROTEIN"/>
    <property type="match status" value="1"/>
</dbReference>
<dbReference type="InterPro" id="IPR018461">
    <property type="entry name" value="Na/H_Antiport_NhaC-like_C"/>
</dbReference>
<sequence>MDYGFWSVIPPLAAIILALVFKNVFIALFIGIFIGFTVLSGGNIFLGIDRSLMSLVEVFQSTSNTIVIIVVSLIGGMTLLIERSGGIEGFVEYMTIKREIVKSKKGANLFTFILGVLIFTSGSLSTLVTGTVARPLSDAMKVPHEKLSYIVHSTSTPICVLIPLSGWGAFMIGLLQAAGVDNAPSVLVKSILLNFYCILAVVGVLFFVLTEKDFGPMKRAEERAAKTGLLDEPKEGMETMPKTDVVDVSGKNTSALNLVIPLFSMIIMIVAGLFITGKGNLLGGDGMRAILWGVSFGLLVSTIMYTFQKIFNFKEILDIVFKGTGDMLSVSAILIFAFAMGDLVGELDTGKYLASLFSSFLKPTLLPTLVFLITCIISFATGTSMGTMAVMMPLAMPMAFTMGTSIPLVASAVFGGSIFGDHASPISDTTIMSCSTSGCDVMDHIRSQLPYTLVFAGISIILYIVAGIII</sequence>
<name>A0A926F0R1_9FIRM</name>
<evidence type="ECO:0000259" key="7">
    <source>
        <dbReference type="Pfam" id="PF03553"/>
    </source>
</evidence>
<comment type="caution">
    <text evidence="8">The sequence shown here is derived from an EMBL/GenBank/DDBJ whole genome shotgun (WGS) entry which is preliminary data.</text>
</comment>
<evidence type="ECO:0000313" key="8">
    <source>
        <dbReference type="EMBL" id="MBC8589882.1"/>
    </source>
</evidence>
<dbReference type="Proteomes" id="UP000601522">
    <property type="component" value="Unassembled WGS sequence"/>
</dbReference>
<keyword evidence="3 6" id="KW-0812">Transmembrane</keyword>
<evidence type="ECO:0000256" key="5">
    <source>
        <dbReference type="ARBA" id="ARBA00023136"/>
    </source>
</evidence>
<dbReference type="EMBL" id="JACRTK010000001">
    <property type="protein sequence ID" value="MBC8589882.1"/>
    <property type="molecule type" value="Genomic_DNA"/>
</dbReference>
<feature type="transmembrane region" description="Helical" evidence="6">
    <location>
        <begin position="191"/>
        <end position="209"/>
    </location>
</feature>
<feature type="transmembrane region" description="Helical" evidence="6">
    <location>
        <begin position="451"/>
        <end position="469"/>
    </location>
</feature>
<evidence type="ECO:0000256" key="3">
    <source>
        <dbReference type="ARBA" id="ARBA00022692"/>
    </source>
</evidence>
<comment type="subcellular location">
    <subcellularLocation>
        <location evidence="1">Cell membrane</location>
        <topology evidence="1">Multi-pass membrane protein</topology>
    </subcellularLocation>
</comment>
<accession>A0A926F0R1</accession>
<evidence type="ECO:0000256" key="1">
    <source>
        <dbReference type="ARBA" id="ARBA00004651"/>
    </source>
</evidence>
<keyword evidence="2" id="KW-1003">Cell membrane</keyword>
<keyword evidence="4 6" id="KW-1133">Transmembrane helix</keyword>
<keyword evidence="5 6" id="KW-0472">Membrane</keyword>
<feature type="transmembrane region" description="Helical" evidence="6">
    <location>
        <begin position="394"/>
        <end position="419"/>
    </location>
</feature>
<feature type="transmembrane region" description="Helical" evidence="6">
    <location>
        <begin position="61"/>
        <end position="81"/>
    </location>
</feature>
<feature type="transmembrane region" description="Helical" evidence="6">
    <location>
        <begin position="109"/>
        <end position="133"/>
    </location>
</feature>
<dbReference type="AlphaFoldDB" id="A0A926F0R1"/>